<dbReference type="RefSeq" id="WP_243308110.1">
    <property type="nucleotide sequence ID" value="NZ_JALGBI010000002.1"/>
</dbReference>
<feature type="signal peptide" evidence="2">
    <location>
        <begin position="1"/>
        <end position="26"/>
    </location>
</feature>
<dbReference type="EMBL" id="JALGBI010000002">
    <property type="protein sequence ID" value="MCJ0765065.1"/>
    <property type="molecule type" value="Genomic_DNA"/>
</dbReference>
<dbReference type="GO" id="GO:0015562">
    <property type="term" value="F:efflux transmembrane transporter activity"/>
    <property type="evidence" value="ECO:0007669"/>
    <property type="project" value="InterPro"/>
</dbReference>
<dbReference type="InterPro" id="IPR003423">
    <property type="entry name" value="OMP_efflux"/>
</dbReference>
<dbReference type="Gene3D" id="1.20.1600.10">
    <property type="entry name" value="Outer membrane efflux proteins (OEP)"/>
    <property type="match status" value="1"/>
</dbReference>
<dbReference type="InterPro" id="IPR010131">
    <property type="entry name" value="MdtP/NodT-like"/>
</dbReference>
<organism evidence="3 4">
    <name type="scientific">Variovorax terrae</name>
    <dbReference type="NCBI Taxonomy" id="2923278"/>
    <lineage>
        <taxon>Bacteria</taxon>
        <taxon>Pseudomonadati</taxon>
        <taxon>Pseudomonadota</taxon>
        <taxon>Betaproteobacteria</taxon>
        <taxon>Burkholderiales</taxon>
        <taxon>Comamonadaceae</taxon>
        <taxon>Variovorax</taxon>
    </lineage>
</organism>
<sequence length="448" mass="47848">MNHHTLRRARLAGLASALLWAGLAPAQPAGLPDTAAAAAPAIRFRQYLDAVEQHSLDLAAQRETITAARAGVTVAGVRPDPNLSIGMGPKEFSSAVNPKPPVARSIGLDWTVETGGKRDKRIQAAQSNVRLTEATVEGFRHQLYSDSAGAFAEACRTREALARQQSTLQALSEVVRANEARRKAGDVGGLELLQSRVERDQFQAVVDKARADAQAAQLGLSVPLGRRFAELFGAGALECGFEAFVPGQDLEALVRQGLRARDDVLIARAALDSARANEELVQANRHVDPTLGLSYSRTPTGPASIDADGNLVDGSPRSRTLSVTLSIPIPFSRLQRGELIQAASAVTQAMLGLNQAELKAEADVRVAHTQFLAARDNLRRYRESVLADADRVLEGMRLSYRKGAASLLELLAAQRSADEAYLASLQAQADLASATVQLQLSLGQRPAL</sequence>
<evidence type="ECO:0000313" key="3">
    <source>
        <dbReference type="EMBL" id="MCJ0765065.1"/>
    </source>
</evidence>
<dbReference type="Proteomes" id="UP001139447">
    <property type="component" value="Unassembled WGS sequence"/>
</dbReference>
<protein>
    <submittedName>
        <fullName evidence="3">TolC family protein</fullName>
    </submittedName>
</protein>
<reference evidence="3" key="1">
    <citation type="submission" date="2022-03" db="EMBL/GenBank/DDBJ databases">
        <authorList>
            <person name="Woo C.Y."/>
        </authorList>
    </citation>
    <scope>NUCLEOTIDE SEQUENCE</scope>
    <source>
        <strain evidence="3">CYS-02</strain>
    </source>
</reference>
<evidence type="ECO:0000256" key="1">
    <source>
        <dbReference type="ARBA" id="ARBA00007613"/>
    </source>
</evidence>
<dbReference type="AlphaFoldDB" id="A0A9X2APM9"/>
<comment type="similarity">
    <text evidence="1">Belongs to the outer membrane factor (OMF) (TC 1.B.17) family.</text>
</comment>
<dbReference type="InterPro" id="IPR006311">
    <property type="entry name" value="TAT_signal"/>
</dbReference>
<dbReference type="PROSITE" id="PS51318">
    <property type="entry name" value="TAT"/>
    <property type="match status" value="1"/>
</dbReference>
<accession>A0A9X2APM9</accession>
<dbReference type="PANTHER" id="PTHR30203">
    <property type="entry name" value="OUTER MEMBRANE CATION EFFLUX PROTEIN"/>
    <property type="match status" value="1"/>
</dbReference>
<comment type="caution">
    <text evidence="3">The sequence shown here is derived from an EMBL/GenBank/DDBJ whole genome shotgun (WGS) entry which is preliminary data.</text>
</comment>
<evidence type="ECO:0000313" key="4">
    <source>
        <dbReference type="Proteomes" id="UP001139447"/>
    </source>
</evidence>
<dbReference type="SUPFAM" id="SSF56954">
    <property type="entry name" value="Outer membrane efflux proteins (OEP)"/>
    <property type="match status" value="1"/>
</dbReference>
<evidence type="ECO:0000256" key="2">
    <source>
        <dbReference type="SAM" id="SignalP"/>
    </source>
</evidence>
<name>A0A9X2APM9_9BURK</name>
<proteinExistence type="inferred from homology"/>
<keyword evidence="2" id="KW-0732">Signal</keyword>
<dbReference type="Pfam" id="PF02321">
    <property type="entry name" value="OEP"/>
    <property type="match status" value="2"/>
</dbReference>
<keyword evidence="4" id="KW-1185">Reference proteome</keyword>
<dbReference type="PANTHER" id="PTHR30203:SF24">
    <property type="entry name" value="BLR4935 PROTEIN"/>
    <property type="match status" value="1"/>
</dbReference>
<gene>
    <name evidence="3" type="ORF">MMF98_17775</name>
</gene>
<feature type="chain" id="PRO_5040825564" evidence="2">
    <location>
        <begin position="27"/>
        <end position="448"/>
    </location>
</feature>